<evidence type="ECO:0000259" key="1">
    <source>
        <dbReference type="Pfam" id="PF13439"/>
    </source>
</evidence>
<protein>
    <submittedName>
        <fullName evidence="2">Glycosyltransferase family 4 protein</fullName>
    </submittedName>
</protein>
<dbReference type="Gene3D" id="3.40.50.2000">
    <property type="entry name" value="Glycogen Phosphorylase B"/>
    <property type="match status" value="2"/>
</dbReference>
<dbReference type="PANTHER" id="PTHR45947">
    <property type="entry name" value="SULFOQUINOVOSYL TRANSFERASE SQD2"/>
    <property type="match status" value="1"/>
</dbReference>
<evidence type="ECO:0000313" key="2">
    <source>
        <dbReference type="EMBL" id="TPE49129.1"/>
    </source>
</evidence>
<gene>
    <name evidence="2" type="ORF">FJM51_15770</name>
</gene>
<dbReference type="Pfam" id="PF13692">
    <property type="entry name" value="Glyco_trans_1_4"/>
    <property type="match status" value="1"/>
</dbReference>
<dbReference type="InterPro" id="IPR050194">
    <property type="entry name" value="Glycosyltransferase_grp1"/>
</dbReference>
<keyword evidence="3" id="KW-1185">Reference proteome</keyword>
<sequence>MKLERFHAAASHTSSETHPTRILALTVRADIGGGPEHIFQLCRNIGDGMEIFIACPDEPPYHDRYAALPNVVEVIDLPHRRFQFGALFRLARIVRERRIDLIHSHGKGAGLYGRLLAALTGRPAAHTFHGLHVGEYGRFRTRAYLGLERLLSRWTERAICVSEGERELILAAGIAAPEKLTVVDNGVVIPEEAPRQPDATTPRIVAVSRYDYQKNAELIVDIAEALRARLGEGFDIEVLGTGESLPAVRAAVEERGLSARVRLSGPSAAPREVFRRADIFLSTSRWEGMPLAVLEAMSEGLAVVATDVVGNNDVIAHDRTGLLYPEGDARAGAEAILALASPERRALLGRMARQEVADRFSVARMCQETRMIYQEILLPSPEAAE</sequence>
<dbReference type="Pfam" id="PF13439">
    <property type="entry name" value="Glyco_transf_4"/>
    <property type="match status" value="1"/>
</dbReference>
<dbReference type="EMBL" id="VFRP01000017">
    <property type="protein sequence ID" value="TPE49129.1"/>
    <property type="molecule type" value="Genomic_DNA"/>
</dbReference>
<evidence type="ECO:0000313" key="3">
    <source>
        <dbReference type="Proteomes" id="UP000319255"/>
    </source>
</evidence>
<dbReference type="Proteomes" id="UP000319255">
    <property type="component" value="Unassembled WGS sequence"/>
</dbReference>
<dbReference type="AlphaFoldDB" id="A0A501WHY1"/>
<dbReference type="PANTHER" id="PTHR45947:SF3">
    <property type="entry name" value="SULFOQUINOVOSYL TRANSFERASE SQD2"/>
    <property type="match status" value="1"/>
</dbReference>
<dbReference type="SUPFAM" id="SSF53756">
    <property type="entry name" value="UDP-Glycosyltransferase/glycogen phosphorylase"/>
    <property type="match status" value="1"/>
</dbReference>
<organism evidence="2 3">
    <name type="scientific">Amaricoccus solimangrovi</name>
    <dbReference type="NCBI Taxonomy" id="2589815"/>
    <lineage>
        <taxon>Bacteria</taxon>
        <taxon>Pseudomonadati</taxon>
        <taxon>Pseudomonadota</taxon>
        <taxon>Alphaproteobacteria</taxon>
        <taxon>Rhodobacterales</taxon>
        <taxon>Paracoccaceae</taxon>
        <taxon>Amaricoccus</taxon>
    </lineage>
</organism>
<reference evidence="2 3" key="1">
    <citation type="submission" date="2019-06" db="EMBL/GenBank/DDBJ databases">
        <title>A novel bacterium of genus Amaricoccus, isolated from marine sediment.</title>
        <authorList>
            <person name="Huang H."/>
            <person name="Mo K."/>
            <person name="Hu Y."/>
        </authorList>
    </citation>
    <scope>NUCLEOTIDE SEQUENCE [LARGE SCALE GENOMIC DNA]</scope>
    <source>
        <strain evidence="2 3">HB172011</strain>
    </source>
</reference>
<dbReference type="RefSeq" id="WP_140455102.1">
    <property type="nucleotide sequence ID" value="NZ_VFRP01000017.1"/>
</dbReference>
<keyword evidence="2" id="KW-0808">Transferase</keyword>
<dbReference type="OrthoDB" id="529131at2"/>
<accession>A0A501WHY1</accession>
<name>A0A501WHY1_9RHOB</name>
<comment type="caution">
    <text evidence="2">The sequence shown here is derived from an EMBL/GenBank/DDBJ whole genome shotgun (WGS) entry which is preliminary data.</text>
</comment>
<feature type="domain" description="Glycosyltransferase subfamily 4-like N-terminal" evidence="1">
    <location>
        <begin position="31"/>
        <end position="187"/>
    </location>
</feature>
<dbReference type="GO" id="GO:0016758">
    <property type="term" value="F:hexosyltransferase activity"/>
    <property type="evidence" value="ECO:0007669"/>
    <property type="project" value="TreeGrafter"/>
</dbReference>
<dbReference type="InterPro" id="IPR028098">
    <property type="entry name" value="Glyco_trans_4-like_N"/>
</dbReference>
<proteinExistence type="predicted"/>